<feature type="disulfide bond" evidence="5">
    <location>
        <begin position="122"/>
        <end position="134"/>
    </location>
</feature>
<dbReference type="Pfam" id="PF16541">
    <property type="entry name" value="AltA1"/>
    <property type="match status" value="1"/>
</dbReference>
<comment type="caution">
    <text evidence="5">Lacks conserved residue(s) required for the propagation of feature annotation.</text>
</comment>
<dbReference type="InterPro" id="IPR032382">
    <property type="entry name" value="AltA1"/>
</dbReference>
<dbReference type="Gene3D" id="2.40.350.20">
    <property type="match status" value="1"/>
</dbReference>
<keyword evidence="4 5" id="KW-1015">Disulfide bond</keyword>
<dbReference type="PROSITE" id="PS51895">
    <property type="entry name" value="AA1"/>
    <property type="match status" value="1"/>
</dbReference>
<feature type="domain" description="AA1-like" evidence="7">
    <location>
        <begin position="28"/>
        <end position="146"/>
    </location>
</feature>
<protein>
    <recommendedName>
        <fullName evidence="7">AA1-like domain-containing protein</fullName>
    </recommendedName>
</protein>
<dbReference type="OrthoDB" id="3928926at2759"/>
<dbReference type="EMBL" id="SRPS01000058">
    <property type="protein sequence ID" value="KAG5971476.1"/>
    <property type="molecule type" value="Genomic_DNA"/>
</dbReference>
<gene>
    <name evidence="8" type="ORF">E4U56_006744</name>
</gene>
<name>A0A9P7MVL0_9HYPO</name>
<dbReference type="Proteomes" id="UP000784919">
    <property type="component" value="Unassembled WGS sequence"/>
</dbReference>
<sequence length="146" mass="15568">MKASTILSLVGAALVSAAPAVDNTPREKIRELCHITDFFLQKTGEQVTHLSFKLSGRDAQDLLCSADNLPLPYDHKGFVCGDSKYRFGLRPGTEGAEYGLMIAHELGDAFGWWGVGNVPTNCHTAGTGINDVACGQAMNATVGLAW</sequence>
<evidence type="ECO:0000256" key="2">
    <source>
        <dbReference type="ARBA" id="ARBA00022525"/>
    </source>
</evidence>
<dbReference type="AlphaFoldDB" id="A0A9P7MVL0"/>
<evidence type="ECO:0000256" key="3">
    <source>
        <dbReference type="ARBA" id="ARBA00022729"/>
    </source>
</evidence>
<evidence type="ECO:0000313" key="9">
    <source>
        <dbReference type="Proteomes" id="UP000784919"/>
    </source>
</evidence>
<comment type="subcellular location">
    <subcellularLocation>
        <location evidence="1">Secreted</location>
    </subcellularLocation>
</comment>
<feature type="chain" id="PRO_5040176495" description="AA1-like domain-containing protein" evidence="6">
    <location>
        <begin position="21"/>
        <end position="146"/>
    </location>
</feature>
<proteinExistence type="predicted"/>
<evidence type="ECO:0000256" key="1">
    <source>
        <dbReference type="ARBA" id="ARBA00004613"/>
    </source>
</evidence>
<evidence type="ECO:0000256" key="4">
    <source>
        <dbReference type="ARBA" id="ARBA00023157"/>
    </source>
</evidence>
<reference evidence="8" key="1">
    <citation type="journal article" date="2020" name="bioRxiv">
        <title>Whole genome comparisons of ergot fungi reveals the divergence and evolution of species within the genus Claviceps are the result of varying mechanisms driving genome evolution and host range expansion.</title>
        <authorList>
            <person name="Wyka S.A."/>
            <person name="Mondo S.J."/>
            <person name="Liu M."/>
            <person name="Dettman J."/>
            <person name="Nalam V."/>
            <person name="Broders K.D."/>
        </authorList>
    </citation>
    <scope>NUCLEOTIDE SEQUENCE</scope>
    <source>
        <strain evidence="8">CCC 1102</strain>
    </source>
</reference>
<feature type="signal peptide" evidence="6">
    <location>
        <begin position="1"/>
        <end position="20"/>
    </location>
</feature>
<dbReference type="GO" id="GO:0005576">
    <property type="term" value="C:extracellular region"/>
    <property type="evidence" value="ECO:0007669"/>
    <property type="project" value="UniProtKB-SubCell"/>
</dbReference>
<evidence type="ECO:0000259" key="7">
    <source>
        <dbReference type="PROSITE" id="PS51895"/>
    </source>
</evidence>
<comment type="caution">
    <text evidence="8">The sequence shown here is derived from an EMBL/GenBank/DDBJ whole genome shotgun (WGS) entry which is preliminary data.</text>
</comment>
<accession>A0A9P7MVL0</accession>
<keyword evidence="3 6" id="KW-0732">Signal</keyword>
<evidence type="ECO:0000313" key="8">
    <source>
        <dbReference type="EMBL" id="KAG5971476.1"/>
    </source>
</evidence>
<evidence type="ECO:0000256" key="5">
    <source>
        <dbReference type="PROSITE-ProRule" id="PRU01243"/>
    </source>
</evidence>
<organism evidence="8 9">
    <name type="scientific">Claviceps arundinis</name>
    <dbReference type="NCBI Taxonomy" id="1623583"/>
    <lineage>
        <taxon>Eukaryota</taxon>
        <taxon>Fungi</taxon>
        <taxon>Dikarya</taxon>
        <taxon>Ascomycota</taxon>
        <taxon>Pezizomycotina</taxon>
        <taxon>Sordariomycetes</taxon>
        <taxon>Hypocreomycetidae</taxon>
        <taxon>Hypocreales</taxon>
        <taxon>Clavicipitaceae</taxon>
        <taxon>Claviceps</taxon>
    </lineage>
</organism>
<keyword evidence="2" id="KW-0964">Secreted</keyword>
<evidence type="ECO:0000256" key="6">
    <source>
        <dbReference type="SAM" id="SignalP"/>
    </source>
</evidence>